<feature type="active site" description="Nucleophile" evidence="1">
    <location>
        <position position="146"/>
    </location>
</feature>
<proteinExistence type="predicted"/>
<dbReference type="Proteomes" id="UP000053447">
    <property type="component" value="Unassembled WGS sequence"/>
</dbReference>
<feature type="domain" description="ATP adenylyltransferase C-terminal" evidence="3">
    <location>
        <begin position="179"/>
        <end position="281"/>
    </location>
</feature>
<feature type="binding site" evidence="2">
    <location>
        <position position="259"/>
    </location>
    <ligand>
        <name>substrate</name>
    </ligand>
</feature>
<evidence type="ECO:0000313" key="6">
    <source>
        <dbReference type="Proteomes" id="UP000053447"/>
    </source>
</evidence>
<dbReference type="InterPro" id="IPR045759">
    <property type="entry name" value="Ap4A_phos1/2_N"/>
</dbReference>
<evidence type="ECO:0000256" key="2">
    <source>
        <dbReference type="PIRSR" id="PIRSR000846-2"/>
    </source>
</evidence>
<sequence>MIQDLEKNIEKQYHYAKNLGTLIFIESTFEEVQDGNIGFQLRCAPLLEKKKNVKILDQNLPVNPFDPPEASLYVQDIGSDYSIILNKYSIVPKHYLLITKEFKEQKDGLTPNDITVTWECLDSMKDKYIAFYNCGAQSGASQPHKHVQFISLKESNISTLYPDEVPINATNVSTPWSHPKIPFIHYIFRITSCLPIDLINMFSKLLSLIMETGQALEMTEISYNFVMTKEWMFIAPRIMESWNYISVNSTGMIGMFLVKSEEESNMVKDIGVLKILKQLGISRNVE</sequence>
<dbReference type="STRING" id="1408657.A0A0W4ZV77"/>
<evidence type="ECO:0000259" key="4">
    <source>
        <dbReference type="Pfam" id="PF19327"/>
    </source>
</evidence>
<feature type="binding site" evidence="2">
    <location>
        <begin position="86"/>
        <end position="87"/>
    </location>
    <ligand>
        <name>substrate</name>
    </ligand>
</feature>
<name>A0A0W4ZV77_PNEJ7</name>
<evidence type="ECO:0000259" key="3">
    <source>
        <dbReference type="Pfam" id="PF09830"/>
    </source>
</evidence>
<dbReference type="PANTHER" id="PTHR38420">
    <property type="entry name" value="AP-4-A PHOSPHORYLASE II"/>
    <property type="match status" value="1"/>
</dbReference>
<dbReference type="AlphaFoldDB" id="A0A0W4ZV77"/>
<feature type="binding site" evidence="2">
    <location>
        <position position="255"/>
    </location>
    <ligand>
        <name>substrate</name>
    </ligand>
</feature>
<keyword evidence="6" id="KW-1185">Reference proteome</keyword>
<feature type="binding site" evidence="2">
    <location>
        <begin position="139"/>
        <end position="142"/>
    </location>
    <ligand>
        <name>substrate</name>
    </ligand>
</feature>
<dbReference type="Pfam" id="PF19327">
    <property type="entry name" value="Ap4A_phos_N"/>
    <property type="match status" value="1"/>
</dbReference>
<accession>A0A0W4ZV77</accession>
<evidence type="ECO:0000256" key="1">
    <source>
        <dbReference type="PIRSR" id="PIRSR000846-1"/>
    </source>
</evidence>
<feature type="binding site" evidence="2">
    <location>
        <position position="148"/>
    </location>
    <ligand>
        <name>substrate</name>
    </ligand>
</feature>
<dbReference type="EMBL" id="LFWA01000002">
    <property type="protein sequence ID" value="KTW32265.1"/>
    <property type="molecule type" value="Genomic_DNA"/>
</dbReference>
<feature type="domain" description="Ap4A phosphorylase 1/2 N-terminal" evidence="4">
    <location>
        <begin position="4"/>
        <end position="158"/>
    </location>
</feature>
<dbReference type="Pfam" id="PF09830">
    <property type="entry name" value="ATP_transf"/>
    <property type="match status" value="1"/>
</dbReference>
<dbReference type="InterPro" id="IPR043171">
    <property type="entry name" value="Ap4A_phos1/2-like"/>
</dbReference>
<dbReference type="InterPro" id="IPR009163">
    <property type="entry name" value="Ap4A_phos1/2"/>
</dbReference>
<feature type="binding site" evidence="2">
    <location>
        <begin position="248"/>
        <end position="250"/>
    </location>
    <ligand>
        <name>substrate</name>
    </ligand>
</feature>
<dbReference type="PANTHER" id="PTHR38420:SF1">
    <property type="entry name" value="PUTATIVE (AFU_ORTHOLOGUE AFUA_5G14690)-RELATED"/>
    <property type="match status" value="1"/>
</dbReference>
<dbReference type="GeneID" id="28938878"/>
<dbReference type="OrthoDB" id="10267950at2759"/>
<dbReference type="InterPro" id="IPR019200">
    <property type="entry name" value="ATP_adenylylTrfase_C"/>
</dbReference>
<feature type="binding site" evidence="2">
    <location>
        <position position="133"/>
    </location>
    <ligand>
        <name>substrate</name>
    </ligand>
</feature>
<dbReference type="InterPro" id="IPR036265">
    <property type="entry name" value="HIT-like_sf"/>
</dbReference>
<dbReference type="GO" id="GO:0009117">
    <property type="term" value="P:nucleotide metabolic process"/>
    <property type="evidence" value="ECO:0007669"/>
    <property type="project" value="InterPro"/>
</dbReference>
<dbReference type="VEuPathDB" id="FungiDB:T551_00356"/>
<evidence type="ECO:0000313" key="5">
    <source>
        <dbReference type="EMBL" id="KTW32265.1"/>
    </source>
</evidence>
<dbReference type="GO" id="GO:0005524">
    <property type="term" value="F:ATP binding"/>
    <property type="evidence" value="ECO:0007669"/>
    <property type="project" value="InterPro"/>
</dbReference>
<dbReference type="eggNOG" id="ENOG502QRAQ">
    <property type="taxonomic scope" value="Eukaryota"/>
</dbReference>
<reference evidence="6" key="1">
    <citation type="journal article" date="2016" name="Nat. Commun.">
        <title>Genome analysis of three Pneumocystis species reveals adaptation mechanisms to life exclusively in mammalian hosts.</title>
        <authorList>
            <person name="Ma L."/>
            <person name="Chen Z."/>
            <person name="Huang D.W."/>
            <person name="Kutty G."/>
            <person name="Ishihara M."/>
            <person name="Wang H."/>
            <person name="Abouelleil A."/>
            <person name="Bishop L."/>
            <person name="Davey E."/>
            <person name="Deng R."/>
            <person name="Deng X."/>
            <person name="Fan L."/>
            <person name="Fantoni G."/>
            <person name="Fitzgerald M."/>
            <person name="Gogineni E."/>
            <person name="Goldberg J.M."/>
            <person name="Handley G."/>
            <person name="Hu X."/>
            <person name="Huber C."/>
            <person name="Jiao X."/>
            <person name="Jones K."/>
            <person name="Levin J.Z."/>
            <person name="Liu Y."/>
            <person name="Macdonald P."/>
            <person name="Melnikov A."/>
            <person name="Raley C."/>
            <person name="Sassi M."/>
            <person name="Sherman B.T."/>
            <person name="Song X."/>
            <person name="Sykes S."/>
            <person name="Tran B."/>
            <person name="Walsh L."/>
            <person name="Xia Y."/>
            <person name="Yang J."/>
            <person name="Young S."/>
            <person name="Zeng Q."/>
            <person name="Zheng X."/>
            <person name="Stephens R."/>
            <person name="Nusbaum C."/>
            <person name="Birren B.W."/>
            <person name="Azadi P."/>
            <person name="Lempicki R.A."/>
            <person name="Cuomo C.A."/>
            <person name="Kovacs J.A."/>
        </authorList>
    </citation>
    <scope>NUCLEOTIDE SEQUENCE [LARGE SCALE GENOMIC DNA]</scope>
    <source>
        <strain evidence="6">RU7</strain>
    </source>
</reference>
<comment type="caution">
    <text evidence="5">The sequence shown here is derived from an EMBL/GenBank/DDBJ whole genome shotgun (WGS) entry which is preliminary data.</text>
</comment>
<gene>
    <name evidence="5" type="ORF">T551_00356</name>
</gene>
<feature type="binding site" evidence="2">
    <location>
        <position position="50"/>
    </location>
    <ligand>
        <name>substrate</name>
    </ligand>
</feature>
<protein>
    <submittedName>
        <fullName evidence="5">Uncharacterized protein</fullName>
    </submittedName>
</protein>
<organism evidence="5 6">
    <name type="scientific">Pneumocystis jirovecii (strain RU7)</name>
    <name type="common">Human pneumocystis pneumonia agent</name>
    <dbReference type="NCBI Taxonomy" id="1408657"/>
    <lineage>
        <taxon>Eukaryota</taxon>
        <taxon>Fungi</taxon>
        <taxon>Dikarya</taxon>
        <taxon>Ascomycota</taxon>
        <taxon>Taphrinomycotina</taxon>
        <taxon>Pneumocystomycetes</taxon>
        <taxon>Pneumocystaceae</taxon>
        <taxon>Pneumocystis</taxon>
    </lineage>
</organism>
<dbReference type="SUPFAM" id="SSF54197">
    <property type="entry name" value="HIT-like"/>
    <property type="match status" value="1"/>
</dbReference>
<dbReference type="PIRSF" id="PIRSF000846">
    <property type="entry name" value="ATP_adenylyltr"/>
    <property type="match status" value="1"/>
</dbReference>
<dbReference type="RefSeq" id="XP_018230957.1">
    <property type="nucleotide sequence ID" value="XM_018372623.1"/>
</dbReference>
<dbReference type="Gene3D" id="3.30.428.70">
    <property type="match status" value="1"/>
</dbReference>
<dbReference type="GO" id="GO:0003877">
    <property type="term" value="F:ATP:ADP adenylyltransferase activity"/>
    <property type="evidence" value="ECO:0007669"/>
    <property type="project" value="InterPro"/>
</dbReference>